<name>A0A6A6EIN3_9PEZI</name>
<dbReference type="Proteomes" id="UP000800200">
    <property type="component" value="Unassembled WGS sequence"/>
</dbReference>
<dbReference type="EMBL" id="ML994616">
    <property type="protein sequence ID" value="KAF2191937.1"/>
    <property type="molecule type" value="Genomic_DNA"/>
</dbReference>
<proteinExistence type="predicted"/>
<protein>
    <submittedName>
        <fullName evidence="1">Uncharacterized protein</fullName>
    </submittedName>
</protein>
<dbReference type="AlphaFoldDB" id="A0A6A6EIN3"/>
<evidence type="ECO:0000313" key="2">
    <source>
        <dbReference type="Proteomes" id="UP000800200"/>
    </source>
</evidence>
<gene>
    <name evidence="1" type="ORF">K469DRAFT_718994</name>
</gene>
<evidence type="ECO:0000313" key="1">
    <source>
        <dbReference type="EMBL" id="KAF2191937.1"/>
    </source>
</evidence>
<sequence>MSLSSFTHLRITPAFPSSISGIATRLRSSPIPGIRLGAIDGGGDEGGDGGGGGLVGGDVLIRGKSSFGINSSGMW</sequence>
<keyword evidence="2" id="KW-1185">Reference proteome</keyword>
<organism evidence="1 2">
    <name type="scientific">Zopfia rhizophila CBS 207.26</name>
    <dbReference type="NCBI Taxonomy" id="1314779"/>
    <lineage>
        <taxon>Eukaryota</taxon>
        <taxon>Fungi</taxon>
        <taxon>Dikarya</taxon>
        <taxon>Ascomycota</taxon>
        <taxon>Pezizomycotina</taxon>
        <taxon>Dothideomycetes</taxon>
        <taxon>Dothideomycetes incertae sedis</taxon>
        <taxon>Zopfiaceae</taxon>
        <taxon>Zopfia</taxon>
    </lineage>
</organism>
<accession>A0A6A6EIN3</accession>
<reference evidence="1" key="1">
    <citation type="journal article" date="2020" name="Stud. Mycol.">
        <title>101 Dothideomycetes genomes: a test case for predicting lifestyles and emergence of pathogens.</title>
        <authorList>
            <person name="Haridas S."/>
            <person name="Albert R."/>
            <person name="Binder M."/>
            <person name="Bloem J."/>
            <person name="Labutti K."/>
            <person name="Salamov A."/>
            <person name="Andreopoulos B."/>
            <person name="Baker S."/>
            <person name="Barry K."/>
            <person name="Bills G."/>
            <person name="Bluhm B."/>
            <person name="Cannon C."/>
            <person name="Castanera R."/>
            <person name="Culley D."/>
            <person name="Daum C."/>
            <person name="Ezra D."/>
            <person name="Gonzalez J."/>
            <person name="Henrissat B."/>
            <person name="Kuo A."/>
            <person name="Liang C."/>
            <person name="Lipzen A."/>
            <person name="Lutzoni F."/>
            <person name="Magnuson J."/>
            <person name="Mondo S."/>
            <person name="Nolan M."/>
            <person name="Ohm R."/>
            <person name="Pangilinan J."/>
            <person name="Park H.-J."/>
            <person name="Ramirez L."/>
            <person name="Alfaro M."/>
            <person name="Sun H."/>
            <person name="Tritt A."/>
            <person name="Yoshinaga Y."/>
            <person name="Zwiers L.-H."/>
            <person name="Turgeon B."/>
            <person name="Goodwin S."/>
            <person name="Spatafora J."/>
            <person name="Crous P."/>
            <person name="Grigoriev I."/>
        </authorList>
    </citation>
    <scope>NUCLEOTIDE SEQUENCE</scope>
    <source>
        <strain evidence="1">CBS 207.26</strain>
    </source>
</reference>